<name>A0A814HC14_9BILA</name>
<feature type="region of interest" description="Disordered" evidence="1">
    <location>
        <begin position="472"/>
        <end position="499"/>
    </location>
</feature>
<sequence length="538" mass="61521">MQWNRIPRFLNLYAIILGYSGVTKSGSVRECREALEELYEFLIAHNIGNPSAIHSILDKFTEAGFMDQLKESTNIIIIQEEVDVALKQMSFFSNNTPDSSRQMFCQLFDGLTMRKKTKGYRQRIRNARMTICGTSTGVLLPPILQDFLKHVMTDGVVVRCLFLVLGYQQYLRQQHVDPNQNMPTVAQMLMAMLILGRRQYVYSHEAQLLLDSYIEELSKQASEANSSRITSFLAKQAIQVTRISTLTQIIDLLPSIIEHANIIRAPDDMIGLNLRLYNEIDMVIRRLFEPQITITKASTSRAIYFHGYLLEQTLKVFDISSLETVIPNMNPTIGKELCRQILMLPQIIITKENLYSFNEKKRIDRNIGTQSFETLVTEGLLLKDYFILTSTRRPIECYAKILPTNQMDRDVISNKLRIYNIQLSAYIDVSRSVGIQPPSKLSAIGTELFSRIPYSTIYNVSTSSSELSISISSSETSSSNNNPSITTQTRTQTISINENDELPLPSHAVRYPKNFIERNNYIIIRNLFVKFILSNFHS</sequence>
<dbReference type="EMBL" id="CAJNOH010000347">
    <property type="protein sequence ID" value="CAF1008768.1"/>
    <property type="molecule type" value="Genomic_DNA"/>
</dbReference>
<protein>
    <submittedName>
        <fullName evidence="3">Uncharacterized protein</fullName>
    </submittedName>
</protein>
<organism evidence="3 5">
    <name type="scientific">Rotaria sordida</name>
    <dbReference type="NCBI Taxonomy" id="392033"/>
    <lineage>
        <taxon>Eukaryota</taxon>
        <taxon>Metazoa</taxon>
        <taxon>Spiralia</taxon>
        <taxon>Gnathifera</taxon>
        <taxon>Rotifera</taxon>
        <taxon>Eurotatoria</taxon>
        <taxon>Bdelloidea</taxon>
        <taxon>Philodinida</taxon>
        <taxon>Philodinidae</taxon>
        <taxon>Rotaria</taxon>
    </lineage>
</organism>
<evidence type="ECO:0000256" key="2">
    <source>
        <dbReference type="SAM" id="SignalP"/>
    </source>
</evidence>
<evidence type="ECO:0000313" key="3">
    <source>
        <dbReference type="EMBL" id="CAF1008768.1"/>
    </source>
</evidence>
<evidence type="ECO:0000313" key="5">
    <source>
        <dbReference type="Proteomes" id="UP000663854"/>
    </source>
</evidence>
<reference evidence="3" key="1">
    <citation type="submission" date="2021-02" db="EMBL/GenBank/DDBJ databases">
        <authorList>
            <person name="Nowell W R."/>
        </authorList>
    </citation>
    <scope>NUCLEOTIDE SEQUENCE</scope>
</reference>
<dbReference type="InterPro" id="IPR025048">
    <property type="entry name" value="DUF3987"/>
</dbReference>
<accession>A0A814HC14</accession>
<evidence type="ECO:0000313" key="4">
    <source>
        <dbReference type="EMBL" id="CAF1381600.1"/>
    </source>
</evidence>
<dbReference type="EMBL" id="CAJNOL010001555">
    <property type="protein sequence ID" value="CAF1381600.1"/>
    <property type="molecule type" value="Genomic_DNA"/>
</dbReference>
<feature type="chain" id="PRO_5036224614" evidence="2">
    <location>
        <begin position="26"/>
        <end position="538"/>
    </location>
</feature>
<dbReference type="Pfam" id="PF13148">
    <property type="entry name" value="DUF3987"/>
    <property type="match status" value="1"/>
</dbReference>
<keyword evidence="2" id="KW-0732">Signal</keyword>
<comment type="caution">
    <text evidence="3">The sequence shown here is derived from an EMBL/GenBank/DDBJ whole genome shotgun (WGS) entry which is preliminary data.</text>
</comment>
<feature type="compositionally biased region" description="Low complexity" evidence="1">
    <location>
        <begin position="472"/>
        <end position="496"/>
    </location>
</feature>
<feature type="signal peptide" evidence="2">
    <location>
        <begin position="1"/>
        <end position="25"/>
    </location>
</feature>
<proteinExistence type="predicted"/>
<dbReference type="Proteomes" id="UP000663854">
    <property type="component" value="Unassembled WGS sequence"/>
</dbReference>
<evidence type="ECO:0000256" key="1">
    <source>
        <dbReference type="SAM" id="MobiDB-lite"/>
    </source>
</evidence>
<gene>
    <name evidence="4" type="ORF">JXQ802_LOCUS33707</name>
    <name evidence="3" type="ORF">PYM288_LOCUS14997</name>
</gene>
<dbReference type="AlphaFoldDB" id="A0A814HC14"/>
<evidence type="ECO:0000313" key="6">
    <source>
        <dbReference type="Proteomes" id="UP000663870"/>
    </source>
</evidence>
<dbReference type="Proteomes" id="UP000663870">
    <property type="component" value="Unassembled WGS sequence"/>
</dbReference>
<keyword evidence="6" id="KW-1185">Reference proteome</keyword>